<evidence type="ECO:0000256" key="2">
    <source>
        <dbReference type="ARBA" id="ARBA00008610"/>
    </source>
</evidence>
<keyword evidence="5" id="KW-0472">Membrane</keyword>
<feature type="domain" description="ABC transporter substrate-binding protein PnrA-like" evidence="7">
    <location>
        <begin position="37"/>
        <end position="351"/>
    </location>
</feature>
<proteinExistence type="inferred from homology"/>
<evidence type="ECO:0000259" key="7">
    <source>
        <dbReference type="Pfam" id="PF02608"/>
    </source>
</evidence>
<dbReference type="InterPro" id="IPR028082">
    <property type="entry name" value="Peripla_BP_I"/>
</dbReference>
<dbReference type="PROSITE" id="PS51257">
    <property type="entry name" value="PROKAR_LIPOPROTEIN"/>
    <property type="match status" value="1"/>
</dbReference>
<protein>
    <submittedName>
        <fullName evidence="8">Unannotated protein</fullName>
    </submittedName>
</protein>
<organism evidence="8">
    <name type="scientific">freshwater metagenome</name>
    <dbReference type="NCBI Taxonomy" id="449393"/>
    <lineage>
        <taxon>unclassified sequences</taxon>
        <taxon>metagenomes</taxon>
        <taxon>ecological metagenomes</taxon>
    </lineage>
</organism>
<dbReference type="Pfam" id="PF02608">
    <property type="entry name" value="Bmp"/>
    <property type="match status" value="1"/>
</dbReference>
<dbReference type="PANTHER" id="PTHR34296">
    <property type="entry name" value="TRANSCRIPTIONAL ACTIVATOR PROTEIN MED"/>
    <property type="match status" value="1"/>
</dbReference>
<dbReference type="InterPro" id="IPR050957">
    <property type="entry name" value="BMP_lipoprotein"/>
</dbReference>
<comment type="similarity">
    <text evidence="2">Belongs to the BMP lipoprotein family.</text>
</comment>
<reference evidence="8" key="1">
    <citation type="submission" date="2020-05" db="EMBL/GenBank/DDBJ databases">
        <authorList>
            <person name="Chiriac C."/>
            <person name="Salcher M."/>
            <person name="Ghai R."/>
            <person name="Kavagutti S V."/>
        </authorList>
    </citation>
    <scope>NUCLEOTIDE SEQUENCE</scope>
</reference>
<dbReference type="CDD" id="cd06354">
    <property type="entry name" value="PBP1_PrnA-like"/>
    <property type="match status" value="1"/>
</dbReference>
<dbReference type="SUPFAM" id="SSF53822">
    <property type="entry name" value="Periplasmic binding protein-like I"/>
    <property type="match status" value="1"/>
</dbReference>
<dbReference type="PANTHER" id="PTHR34296:SF2">
    <property type="entry name" value="ABC TRANSPORTER GUANOSINE-BINDING PROTEIN NUPN"/>
    <property type="match status" value="1"/>
</dbReference>
<dbReference type="GO" id="GO:0005886">
    <property type="term" value="C:plasma membrane"/>
    <property type="evidence" value="ECO:0007669"/>
    <property type="project" value="UniProtKB-SubCell"/>
</dbReference>
<keyword evidence="4" id="KW-0732">Signal</keyword>
<dbReference type="AlphaFoldDB" id="A0A6J7KCI6"/>
<dbReference type="InterPro" id="IPR003760">
    <property type="entry name" value="PnrA-like"/>
</dbReference>
<evidence type="ECO:0000256" key="6">
    <source>
        <dbReference type="ARBA" id="ARBA00023288"/>
    </source>
</evidence>
<comment type="subcellular location">
    <subcellularLocation>
        <location evidence="1">Cell membrane</location>
        <topology evidence="1">Lipid-anchor</topology>
    </subcellularLocation>
</comment>
<dbReference type="EMBL" id="CAFBNO010000018">
    <property type="protein sequence ID" value="CAB4953546.1"/>
    <property type="molecule type" value="Genomic_DNA"/>
</dbReference>
<name>A0A6J7KCI6_9ZZZZ</name>
<evidence type="ECO:0000256" key="5">
    <source>
        <dbReference type="ARBA" id="ARBA00023136"/>
    </source>
</evidence>
<sequence length="362" mass="37019">MFSSKILAALLPVVLVTGCAGAPTVSATPTTATTTVCLVTDSRGLSDSGVNASAYSAIKEAVVSLGVAKLTKVLVSSSNAGVAYSAINSMVRKGCGVIVSSGSILRIATIRAARANPDLAFVLVDDVVPSTDMKPLADNLKHLTFDAGQSAILAGYLAAANSKTGLVATFGSFDTPAVRASMQGFADGVQLFNSDTDSNVVSLGEQGSFGKRSFLQSSSSQVAAKKLTEGFFAQGADIVFPVAGAASLGAGLATVGRDGKYVIGLDRDWYLDSANLAWRSHILASTLKQVSRPILESIQGFVKSGLVGDPATNELVGNLDNGGIALTDEHGVAFAPQYNSAKSQLVSKINSGQIPTPKGPTN</sequence>
<evidence type="ECO:0000256" key="3">
    <source>
        <dbReference type="ARBA" id="ARBA00022475"/>
    </source>
</evidence>
<evidence type="ECO:0000256" key="1">
    <source>
        <dbReference type="ARBA" id="ARBA00004193"/>
    </source>
</evidence>
<keyword evidence="3" id="KW-1003">Cell membrane</keyword>
<dbReference type="Gene3D" id="3.40.50.2300">
    <property type="match status" value="2"/>
</dbReference>
<gene>
    <name evidence="8" type="ORF">UFOPK3837_00594</name>
</gene>
<keyword evidence="6" id="KW-0449">Lipoprotein</keyword>
<evidence type="ECO:0000256" key="4">
    <source>
        <dbReference type="ARBA" id="ARBA00022729"/>
    </source>
</evidence>
<accession>A0A6J7KCI6</accession>
<evidence type="ECO:0000313" key="8">
    <source>
        <dbReference type="EMBL" id="CAB4953546.1"/>
    </source>
</evidence>